<organism evidence="1 2">
    <name type="scientific">Actinopolyspora righensis</name>
    <dbReference type="NCBI Taxonomy" id="995060"/>
    <lineage>
        <taxon>Bacteria</taxon>
        <taxon>Bacillati</taxon>
        <taxon>Actinomycetota</taxon>
        <taxon>Actinomycetes</taxon>
        <taxon>Actinopolysporales</taxon>
        <taxon>Actinopolysporaceae</taxon>
        <taxon>Actinopolyspora</taxon>
        <taxon>Actinopolyspora alba group</taxon>
    </lineage>
</organism>
<sequence>MSKNNCENSTLDTIKDFIGNVADDAKTAFDELLDRDDDAVGFVEQGVTSAARTGMKTVGDAAGTAQGAVGAAGDLAKLPGQVAELTDSVGSLIKTLEKVPGIGDAAGTASSAASGASGATGAVGQATNVVGGQ</sequence>
<gene>
    <name evidence="1" type="ORF">SAMN04487904_101152</name>
</gene>
<protein>
    <submittedName>
        <fullName evidence="1">Uncharacterized protein</fullName>
    </submittedName>
</protein>
<dbReference type="STRING" id="995060.SAMN04487904_101152"/>
<dbReference type="EMBL" id="FPAT01000001">
    <property type="protein sequence ID" value="SFT33079.1"/>
    <property type="molecule type" value="Genomic_DNA"/>
</dbReference>
<accession>A0A1I6X4P0</accession>
<evidence type="ECO:0000313" key="1">
    <source>
        <dbReference type="EMBL" id="SFT33079.1"/>
    </source>
</evidence>
<reference evidence="2" key="1">
    <citation type="submission" date="2016-10" db="EMBL/GenBank/DDBJ databases">
        <authorList>
            <person name="Varghese N."/>
            <person name="Submissions S."/>
        </authorList>
    </citation>
    <scope>NUCLEOTIDE SEQUENCE [LARGE SCALE GENOMIC DNA]</scope>
    <source>
        <strain evidence="2">DSM 45501</strain>
    </source>
</reference>
<keyword evidence="2" id="KW-1185">Reference proteome</keyword>
<dbReference type="AlphaFoldDB" id="A0A1I6X4P0"/>
<dbReference type="Proteomes" id="UP000199165">
    <property type="component" value="Unassembled WGS sequence"/>
</dbReference>
<name>A0A1I6X4P0_9ACTN</name>
<dbReference type="RefSeq" id="WP_092972729.1">
    <property type="nucleotide sequence ID" value="NZ_FPAT01000001.1"/>
</dbReference>
<proteinExistence type="predicted"/>
<evidence type="ECO:0000313" key="2">
    <source>
        <dbReference type="Proteomes" id="UP000199165"/>
    </source>
</evidence>